<dbReference type="InterPro" id="IPR021215">
    <property type="entry name" value="DUF2752"/>
</dbReference>
<feature type="transmembrane region" description="Helical" evidence="1">
    <location>
        <begin position="125"/>
        <end position="144"/>
    </location>
</feature>
<proteinExistence type="predicted"/>
<name>A0A9D9HFI3_9BACT</name>
<evidence type="ECO:0000313" key="3">
    <source>
        <dbReference type="Proteomes" id="UP000823661"/>
    </source>
</evidence>
<keyword evidence="1" id="KW-0812">Transmembrane</keyword>
<dbReference type="EMBL" id="JADIMI010000055">
    <property type="protein sequence ID" value="MBO8452340.1"/>
    <property type="molecule type" value="Genomic_DNA"/>
</dbReference>
<dbReference type="Pfam" id="PF10825">
    <property type="entry name" value="DUF2752"/>
    <property type="match status" value="1"/>
</dbReference>
<feature type="transmembrane region" description="Helical" evidence="1">
    <location>
        <begin position="85"/>
        <end position="104"/>
    </location>
</feature>
<dbReference type="AlphaFoldDB" id="A0A9D9HFI3"/>
<sequence>MQIPRKYCRQHTAVLFVIFAAAISAAVTIYLRYDPETSSFFPKCPFLLLTGLECPGCGSQRAIHSLLNGDLPAAVHYNLLLVSSIPYLVSVAVLEVIWCILSRIRLSGRINESCIKAVSKMRETLCSGNAARIILAIIISFWIFRNFTPAF</sequence>
<keyword evidence="1" id="KW-0472">Membrane</keyword>
<evidence type="ECO:0000313" key="2">
    <source>
        <dbReference type="EMBL" id="MBO8452340.1"/>
    </source>
</evidence>
<accession>A0A9D9HFI3</accession>
<evidence type="ECO:0000256" key="1">
    <source>
        <dbReference type="SAM" id="Phobius"/>
    </source>
</evidence>
<organism evidence="2 3">
    <name type="scientific">Candidatus Cryptobacteroides intestinavium</name>
    <dbReference type="NCBI Taxonomy" id="2840766"/>
    <lineage>
        <taxon>Bacteria</taxon>
        <taxon>Pseudomonadati</taxon>
        <taxon>Bacteroidota</taxon>
        <taxon>Bacteroidia</taxon>
        <taxon>Bacteroidales</taxon>
        <taxon>Candidatus Cryptobacteroides</taxon>
    </lineage>
</organism>
<comment type="caution">
    <text evidence="2">The sequence shown here is derived from an EMBL/GenBank/DDBJ whole genome shotgun (WGS) entry which is preliminary data.</text>
</comment>
<feature type="transmembrane region" description="Helical" evidence="1">
    <location>
        <begin position="12"/>
        <end position="33"/>
    </location>
</feature>
<reference evidence="2" key="2">
    <citation type="journal article" date="2021" name="PeerJ">
        <title>Extensive microbial diversity within the chicken gut microbiome revealed by metagenomics and culture.</title>
        <authorList>
            <person name="Gilroy R."/>
            <person name="Ravi A."/>
            <person name="Getino M."/>
            <person name="Pursley I."/>
            <person name="Horton D.L."/>
            <person name="Alikhan N.F."/>
            <person name="Baker D."/>
            <person name="Gharbi K."/>
            <person name="Hall N."/>
            <person name="Watson M."/>
            <person name="Adriaenssens E.M."/>
            <person name="Foster-Nyarko E."/>
            <person name="Jarju S."/>
            <person name="Secka A."/>
            <person name="Antonio M."/>
            <person name="Oren A."/>
            <person name="Chaudhuri R.R."/>
            <person name="La Ragione R."/>
            <person name="Hildebrand F."/>
            <person name="Pallen M.J."/>
        </authorList>
    </citation>
    <scope>NUCLEOTIDE SEQUENCE</scope>
    <source>
        <strain evidence="2">B1-20833</strain>
    </source>
</reference>
<protein>
    <submittedName>
        <fullName evidence="2">DUF2752 domain-containing protein</fullName>
    </submittedName>
</protein>
<dbReference type="Proteomes" id="UP000823661">
    <property type="component" value="Unassembled WGS sequence"/>
</dbReference>
<keyword evidence="1" id="KW-1133">Transmembrane helix</keyword>
<gene>
    <name evidence="2" type="ORF">IAC06_05600</name>
</gene>
<reference evidence="2" key="1">
    <citation type="submission" date="2020-10" db="EMBL/GenBank/DDBJ databases">
        <authorList>
            <person name="Gilroy R."/>
        </authorList>
    </citation>
    <scope>NUCLEOTIDE SEQUENCE</scope>
    <source>
        <strain evidence="2">B1-20833</strain>
    </source>
</reference>